<feature type="non-terminal residue" evidence="2">
    <location>
        <position position="259"/>
    </location>
</feature>
<evidence type="ECO:0000313" key="3">
    <source>
        <dbReference type="Proteomes" id="UP001243009"/>
    </source>
</evidence>
<proteinExistence type="predicted"/>
<accession>A0ABT9EE09</accession>
<dbReference type="PANTHER" id="PTHR35604">
    <property type="entry name" value="TRANSPOSASE INSH FOR INSERTION SEQUENCE ELEMENT IS5A-RELATED"/>
    <property type="match status" value="1"/>
</dbReference>
<dbReference type="EMBL" id="JAUTWS010000260">
    <property type="protein sequence ID" value="MDO9714439.1"/>
    <property type="molecule type" value="Genomic_DNA"/>
</dbReference>
<dbReference type="Pfam" id="PF05598">
    <property type="entry name" value="DUF772"/>
    <property type="match status" value="1"/>
</dbReference>
<dbReference type="PANTHER" id="PTHR35604:SF2">
    <property type="entry name" value="TRANSPOSASE INSH FOR INSERTION SEQUENCE ELEMENT IS5A-RELATED"/>
    <property type="match status" value="1"/>
</dbReference>
<name>A0ABT9EE09_9PROT</name>
<dbReference type="InterPro" id="IPR008490">
    <property type="entry name" value="Transposase_InsH_N"/>
</dbReference>
<protein>
    <submittedName>
        <fullName evidence="2">Transposase</fullName>
    </submittedName>
</protein>
<dbReference type="RefSeq" id="WP_305109272.1">
    <property type="nucleotide sequence ID" value="NZ_JAUTWS010000260.1"/>
</dbReference>
<evidence type="ECO:0000259" key="1">
    <source>
        <dbReference type="Pfam" id="PF05598"/>
    </source>
</evidence>
<comment type="caution">
    <text evidence="2">The sequence shown here is derived from an EMBL/GenBank/DDBJ whole genome shotgun (WGS) entry which is preliminary data.</text>
</comment>
<sequence length="259" mass="29124">MALGRHKGRQSELLVTWAEMPRSPGHAFYDRLQAELLSAGFDAFVEGQCAPYYAARQGRPSLPPGRYFRMLLVGYFEGIDSERGLEWRCADSLSLREFLRLGEREAVPDHSWLSRTRARLPIEVHDAVFTWVLQRLAERGLVKGERIGVDASTMEANAALRAIVRRDSGESYREMLVRMAQESGIETPTAEDLIRLDRKRKGKTLSNAEWESPTDPDARIAKLKDGRTRLAYKPEHALDLDTGAVVAAEMHSADRGDTA</sequence>
<evidence type="ECO:0000313" key="2">
    <source>
        <dbReference type="EMBL" id="MDO9714439.1"/>
    </source>
</evidence>
<keyword evidence="3" id="KW-1185">Reference proteome</keyword>
<organism evidence="2 3">
    <name type="scientific">Paracraurococcus lichenis</name>
    <dbReference type="NCBI Taxonomy" id="3064888"/>
    <lineage>
        <taxon>Bacteria</taxon>
        <taxon>Pseudomonadati</taxon>
        <taxon>Pseudomonadota</taxon>
        <taxon>Alphaproteobacteria</taxon>
        <taxon>Acetobacterales</taxon>
        <taxon>Roseomonadaceae</taxon>
        <taxon>Paracraurococcus</taxon>
    </lineage>
</organism>
<reference evidence="2 3" key="1">
    <citation type="submission" date="2023-08" db="EMBL/GenBank/DDBJ databases">
        <title>The draft genome sequence of Paracraurococcus sp. LOR1-02.</title>
        <authorList>
            <person name="Kingkaew E."/>
            <person name="Tanasupawat S."/>
        </authorList>
    </citation>
    <scope>NUCLEOTIDE SEQUENCE [LARGE SCALE GENOMIC DNA]</scope>
    <source>
        <strain evidence="2 3">LOR1-02</strain>
    </source>
</reference>
<feature type="domain" description="Transposase InsH N-terminal" evidence="1">
    <location>
        <begin position="37"/>
        <end position="119"/>
    </location>
</feature>
<gene>
    <name evidence="2" type="ORF">Q7A36_39525</name>
</gene>
<dbReference type="Proteomes" id="UP001243009">
    <property type="component" value="Unassembled WGS sequence"/>
</dbReference>